<gene>
    <name evidence="3" type="ORF">E6K73_11385</name>
</gene>
<accession>A0A538SBE3</accession>
<dbReference type="AlphaFoldDB" id="A0A538SBE3"/>
<evidence type="ECO:0000256" key="1">
    <source>
        <dbReference type="SAM" id="MobiDB-lite"/>
    </source>
</evidence>
<name>A0A538SBE3_UNCEI</name>
<dbReference type="EMBL" id="VBOT01000135">
    <property type="protein sequence ID" value="TMQ48695.1"/>
    <property type="molecule type" value="Genomic_DNA"/>
</dbReference>
<feature type="chain" id="PRO_5022203303" evidence="2">
    <location>
        <begin position="23"/>
        <end position="348"/>
    </location>
</feature>
<evidence type="ECO:0000313" key="4">
    <source>
        <dbReference type="Proteomes" id="UP000320184"/>
    </source>
</evidence>
<keyword evidence="2" id="KW-0732">Signal</keyword>
<dbReference type="Proteomes" id="UP000320184">
    <property type="component" value="Unassembled WGS sequence"/>
</dbReference>
<proteinExistence type="predicted"/>
<feature type="region of interest" description="Disordered" evidence="1">
    <location>
        <begin position="26"/>
        <end position="50"/>
    </location>
</feature>
<feature type="compositionally biased region" description="Polar residues" evidence="1">
    <location>
        <begin position="37"/>
        <end position="47"/>
    </location>
</feature>
<sequence length="348" mass="35089">MTNRLASLLVVSLLARGVAAHATTIDGQRDPEYGPALSTQTTQTSLGDTPPGYNPFSPLTMAIGSELDGAHGFVSGSTLYLFFSGNLRSYVGEPLIAPDQLQIYVDCAPGGQNTLRADNPSVGPYLRLDQMAGLTFDSGFAPDYWLACEVDGSGPSQPFFAYYAELPTTGGGSGGTLGHADGGGTGTLTGGTNPFGIMASIDQTNRAGVDGGCGAAGGSGVTTGVEWAVPLAALGNPTGEIRVCALIARAGQPVQVSNQVLGPVPPGSCSLGAPVGIDFTSIPGLQFFSLGLPAAAPAPLAARLVLHEVAWGPGREGTVTFSLPRPGTAVLEVFDPRGGASPGASPTD</sequence>
<evidence type="ECO:0000313" key="3">
    <source>
        <dbReference type="EMBL" id="TMQ48695.1"/>
    </source>
</evidence>
<reference evidence="3 4" key="1">
    <citation type="journal article" date="2019" name="Nat. Microbiol.">
        <title>Mediterranean grassland soil C-N compound turnover is dependent on rainfall and depth, and is mediated by genomically divergent microorganisms.</title>
        <authorList>
            <person name="Diamond S."/>
            <person name="Andeer P.F."/>
            <person name="Li Z."/>
            <person name="Crits-Christoph A."/>
            <person name="Burstein D."/>
            <person name="Anantharaman K."/>
            <person name="Lane K.R."/>
            <person name="Thomas B.C."/>
            <person name="Pan C."/>
            <person name="Northen T.R."/>
            <person name="Banfield J.F."/>
        </authorList>
    </citation>
    <scope>NUCLEOTIDE SEQUENCE [LARGE SCALE GENOMIC DNA]</scope>
    <source>
        <strain evidence="3">WS_3</strain>
    </source>
</reference>
<comment type="caution">
    <text evidence="3">The sequence shown here is derived from an EMBL/GenBank/DDBJ whole genome shotgun (WGS) entry which is preliminary data.</text>
</comment>
<organism evidence="3 4">
    <name type="scientific">Eiseniibacteriota bacterium</name>
    <dbReference type="NCBI Taxonomy" id="2212470"/>
    <lineage>
        <taxon>Bacteria</taxon>
        <taxon>Candidatus Eiseniibacteriota</taxon>
    </lineage>
</organism>
<protein>
    <submittedName>
        <fullName evidence="3">Uncharacterized protein</fullName>
    </submittedName>
</protein>
<evidence type="ECO:0000256" key="2">
    <source>
        <dbReference type="SAM" id="SignalP"/>
    </source>
</evidence>
<feature type="signal peptide" evidence="2">
    <location>
        <begin position="1"/>
        <end position="22"/>
    </location>
</feature>